<reference evidence="3 4" key="1">
    <citation type="submission" date="2024-02" db="EMBL/GenBank/DDBJ databases">
        <authorList>
            <person name="Chen Y."/>
            <person name="Shah S."/>
            <person name="Dougan E. K."/>
            <person name="Thang M."/>
            <person name="Chan C."/>
        </authorList>
    </citation>
    <scope>NUCLEOTIDE SEQUENCE [LARGE SCALE GENOMIC DNA]</scope>
</reference>
<keyword evidence="1" id="KW-1133">Transmembrane helix</keyword>
<feature type="transmembrane region" description="Helical" evidence="1">
    <location>
        <begin position="44"/>
        <end position="66"/>
    </location>
</feature>
<name>A0ABP0HX71_9DINO</name>
<keyword evidence="1" id="KW-0812">Transmembrane</keyword>
<dbReference type="Proteomes" id="UP001642464">
    <property type="component" value="Unassembled WGS sequence"/>
</dbReference>
<dbReference type="EMBL" id="CAXAMM010001792">
    <property type="protein sequence ID" value="CAK8993456.1"/>
    <property type="molecule type" value="Genomic_DNA"/>
</dbReference>
<dbReference type="EMBL" id="CAXAMM010001803">
    <property type="protein sequence ID" value="CAK8993485.1"/>
    <property type="molecule type" value="Genomic_DNA"/>
</dbReference>
<evidence type="ECO:0000313" key="3">
    <source>
        <dbReference type="EMBL" id="CAK8993485.1"/>
    </source>
</evidence>
<sequence length="169" mass="17376">MLQLGSPTHDQKIPHSRIANWLTVVDDRLRSVVKPQVGAESTPLGIVAAPAAVLCGLFGATLLGALSYRRSAKRMAQALEATAAPICTPTPAAGVASEAGPAMGSTGPTRAPRASDFLTKGEIMYLFVVPGIGATALAGALGMLGRWTLQVDSMEDAVRQLLLGSILGS</sequence>
<keyword evidence="1" id="KW-0472">Membrane</keyword>
<comment type="caution">
    <text evidence="3">The sequence shown here is derived from an EMBL/GenBank/DDBJ whole genome shotgun (WGS) entry which is preliminary data.</text>
</comment>
<keyword evidence="4" id="KW-1185">Reference proteome</keyword>
<proteinExistence type="predicted"/>
<evidence type="ECO:0000313" key="4">
    <source>
        <dbReference type="Proteomes" id="UP001642464"/>
    </source>
</evidence>
<gene>
    <name evidence="2" type="ORF">SCF082_LOCUS3516</name>
    <name evidence="3" type="ORF">SCF082_LOCUS3525</name>
</gene>
<evidence type="ECO:0000256" key="1">
    <source>
        <dbReference type="SAM" id="Phobius"/>
    </source>
</evidence>
<evidence type="ECO:0008006" key="5">
    <source>
        <dbReference type="Google" id="ProtNLM"/>
    </source>
</evidence>
<feature type="transmembrane region" description="Helical" evidence="1">
    <location>
        <begin position="123"/>
        <end position="144"/>
    </location>
</feature>
<evidence type="ECO:0000313" key="2">
    <source>
        <dbReference type="EMBL" id="CAK8993456.1"/>
    </source>
</evidence>
<organism evidence="3 4">
    <name type="scientific">Durusdinium trenchii</name>
    <dbReference type="NCBI Taxonomy" id="1381693"/>
    <lineage>
        <taxon>Eukaryota</taxon>
        <taxon>Sar</taxon>
        <taxon>Alveolata</taxon>
        <taxon>Dinophyceae</taxon>
        <taxon>Suessiales</taxon>
        <taxon>Symbiodiniaceae</taxon>
        <taxon>Durusdinium</taxon>
    </lineage>
</organism>
<protein>
    <recommendedName>
        <fullName evidence="5">H(+)-exporting diphosphatase</fullName>
    </recommendedName>
</protein>
<accession>A0ABP0HX71</accession>